<name>A0A0D9ZZD4_9ORYZ</name>
<dbReference type="HOGENOM" id="CLU_095477_0_0_1"/>
<dbReference type="EnsemblPlants" id="OGLUM05G18050.1">
    <property type="protein sequence ID" value="OGLUM05G18050.1"/>
    <property type="gene ID" value="OGLUM05G18050"/>
</dbReference>
<dbReference type="Proteomes" id="UP000026961">
    <property type="component" value="Chromosome 5"/>
</dbReference>
<reference evidence="2" key="2">
    <citation type="submission" date="2018-05" db="EMBL/GenBank/DDBJ databases">
        <title>OgluRS3 (Oryza glumaepatula Reference Sequence Version 3).</title>
        <authorList>
            <person name="Zhang J."/>
            <person name="Kudrna D."/>
            <person name="Lee S."/>
            <person name="Talag J."/>
            <person name="Welchert J."/>
            <person name="Wing R.A."/>
        </authorList>
    </citation>
    <scope>NUCLEOTIDE SEQUENCE [LARGE SCALE GENOMIC DNA]</scope>
</reference>
<reference evidence="2" key="1">
    <citation type="submission" date="2015-04" db="UniProtKB">
        <authorList>
            <consortium name="EnsemblPlants"/>
        </authorList>
    </citation>
    <scope>IDENTIFICATION</scope>
</reference>
<keyword evidence="3" id="KW-1185">Reference proteome</keyword>
<dbReference type="InterPro" id="IPR022256">
    <property type="entry name" value="DUF3778"/>
</dbReference>
<evidence type="ECO:0000313" key="2">
    <source>
        <dbReference type="EnsemblPlants" id="OGLUM05G18050.1"/>
    </source>
</evidence>
<dbReference type="AlphaFoldDB" id="A0A0D9ZZD4"/>
<evidence type="ECO:0000259" key="1">
    <source>
        <dbReference type="Pfam" id="PF12620"/>
    </source>
</evidence>
<dbReference type="Pfam" id="PF12620">
    <property type="entry name" value="DUF3778"/>
    <property type="match status" value="1"/>
</dbReference>
<evidence type="ECO:0000313" key="3">
    <source>
        <dbReference type="Proteomes" id="UP000026961"/>
    </source>
</evidence>
<organism evidence="2">
    <name type="scientific">Oryza glumipatula</name>
    <dbReference type="NCBI Taxonomy" id="40148"/>
    <lineage>
        <taxon>Eukaryota</taxon>
        <taxon>Viridiplantae</taxon>
        <taxon>Streptophyta</taxon>
        <taxon>Embryophyta</taxon>
        <taxon>Tracheophyta</taxon>
        <taxon>Spermatophyta</taxon>
        <taxon>Magnoliopsida</taxon>
        <taxon>Liliopsida</taxon>
        <taxon>Poales</taxon>
        <taxon>Poaceae</taxon>
        <taxon>BOP clade</taxon>
        <taxon>Oryzoideae</taxon>
        <taxon>Oryzeae</taxon>
        <taxon>Oryzinae</taxon>
        <taxon>Oryza</taxon>
    </lineage>
</organism>
<dbReference type="Gramene" id="OGLUM05G18050.1">
    <property type="protein sequence ID" value="OGLUM05G18050.1"/>
    <property type="gene ID" value="OGLUM05G18050"/>
</dbReference>
<sequence length="174" mass="20212">MNRCYKLTLLRFNDELRGQLLLSYSVAYFYFVPSLWRQPKGIAGLSSVVHAKGGPRSQSSRHCRTSLSICTFSVVLFFQYMHRLETFCNFCSSLVTFLLIEHLKKPYELLYRTHISRITILKTMRSPTTRHTLIKTYSSLGIKRYDVVQEKGDRRQGSGLDRGPAVWKDVFQTC</sequence>
<feature type="domain" description="DUF3778" evidence="1">
    <location>
        <begin position="7"/>
        <end position="23"/>
    </location>
</feature>
<proteinExistence type="predicted"/>
<accession>A0A0D9ZZD4</accession>
<protein>
    <recommendedName>
        <fullName evidence="1">DUF3778 domain-containing protein</fullName>
    </recommendedName>
</protein>